<feature type="region of interest" description="Disordered" evidence="1">
    <location>
        <begin position="48"/>
        <end position="84"/>
    </location>
</feature>
<evidence type="ECO:0000313" key="3">
    <source>
        <dbReference type="EMBL" id="MBV7266525.1"/>
    </source>
</evidence>
<keyword evidence="2" id="KW-0812">Transmembrane</keyword>
<accession>A0ABS6SNC4</accession>
<keyword evidence="4" id="KW-1185">Reference proteome</keyword>
<name>A0ABS6SNC4_9SPHN</name>
<organism evidence="3 4">
    <name type="scientific">Erythrobacter ani</name>
    <dbReference type="NCBI Taxonomy" id="2827235"/>
    <lineage>
        <taxon>Bacteria</taxon>
        <taxon>Pseudomonadati</taxon>
        <taxon>Pseudomonadota</taxon>
        <taxon>Alphaproteobacteria</taxon>
        <taxon>Sphingomonadales</taxon>
        <taxon>Erythrobacteraceae</taxon>
        <taxon>Erythrobacter/Porphyrobacter group</taxon>
        <taxon>Erythrobacter</taxon>
    </lineage>
</organism>
<evidence type="ECO:0008006" key="5">
    <source>
        <dbReference type="Google" id="ProtNLM"/>
    </source>
</evidence>
<sequence>MESKYGSRRKPSSRKGIWLAGIASFITGGLLVGYVVWYNATERRDAATSENAPVQQVAASPTSSPSPVLSPSPTPLSEPVEPENAEQAVEAVSGLAEQQGGLDQRLAAAEQRLARLDLQSQAAAGNAARAEGLLIAFATRRAVERGAELGYLADQLRLRFGDERPNAVNTIINFSRIDPPIRLDTLLARLEGLGPDLAETTEGPSWAALQRELSQLFVIRRESTPSPQPERRLERARYALEQGRYQNAIDEIRNMPGAEKAAGWIADAERFRDAMAALENIETAAVLDQSGLRDGTGTRVNQPSPVGTSGGE</sequence>
<evidence type="ECO:0000313" key="4">
    <source>
        <dbReference type="Proteomes" id="UP000699975"/>
    </source>
</evidence>
<reference evidence="3 4" key="1">
    <citation type="submission" date="2021-04" db="EMBL/GenBank/DDBJ databases">
        <authorList>
            <person name="Pira H."/>
            <person name="Risdian C."/>
            <person name="Wink J."/>
        </authorList>
    </citation>
    <scope>NUCLEOTIDE SEQUENCE [LARGE SCALE GENOMIC DNA]</scope>
    <source>
        <strain evidence="3 4">WH131</strain>
    </source>
</reference>
<evidence type="ECO:0000256" key="1">
    <source>
        <dbReference type="SAM" id="MobiDB-lite"/>
    </source>
</evidence>
<dbReference type="EMBL" id="JAGSPB010000002">
    <property type="protein sequence ID" value="MBV7266525.1"/>
    <property type="molecule type" value="Genomic_DNA"/>
</dbReference>
<keyword evidence="2" id="KW-0472">Membrane</keyword>
<comment type="caution">
    <text evidence="3">The sequence shown here is derived from an EMBL/GenBank/DDBJ whole genome shotgun (WGS) entry which is preliminary data.</text>
</comment>
<proteinExistence type="predicted"/>
<dbReference type="Proteomes" id="UP000699975">
    <property type="component" value="Unassembled WGS sequence"/>
</dbReference>
<feature type="region of interest" description="Disordered" evidence="1">
    <location>
        <begin position="288"/>
        <end position="312"/>
    </location>
</feature>
<feature type="transmembrane region" description="Helical" evidence="2">
    <location>
        <begin position="16"/>
        <end position="37"/>
    </location>
</feature>
<keyword evidence="2" id="KW-1133">Transmembrane helix</keyword>
<gene>
    <name evidence="3" type="ORF">KCG45_10075</name>
</gene>
<feature type="compositionally biased region" description="Polar residues" evidence="1">
    <location>
        <begin position="48"/>
        <end position="59"/>
    </location>
</feature>
<feature type="compositionally biased region" description="Polar residues" evidence="1">
    <location>
        <begin position="298"/>
        <end position="312"/>
    </location>
</feature>
<evidence type="ECO:0000256" key="2">
    <source>
        <dbReference type="SAM" id="Phobius"/>
    </source>
</evidence>
<protein>
    <recommendedName>
        <fullName evidence="5">Inner membrane protein</fullName>
    </recommendedName>
</protein>